<protein>
    <submittedName>
        <fullName evidence="1">Uncharacterized protein</fullName>
    </submittedName>
</protein>
<accession>E2NAQ6</accession>
<evidence type="ECO:0000313" key="1">
    <source>
        <dbReference type="EMBL" id="EEF90994.1"/>
    </source>
</evidence>
<organism evidence="1 2">
    <name type="scientific">Bacteroides cellulosilyticus DSM 14838</name>
    <dbReference type="NCBI Taxonomy" id="537012"/>
    <lineage>
        <taxon>Bacteria</taxon>
        <taxon>Pseudomonadati</taxon>
        <taxon>Bacteroidota</taxon>
        <taxon>Bacteroidia</taxon>
        <taxon>Bacteroidales</taxon>
        <taxon>Bacteroidaceae</taxon>
        <taxon>Bacteroides</taxon>
    </lineage>
</organism>
<dbReference type="AlphaFoldDB" id="E2NAQ6"/>
<dbReference type="Proteomes" id="UP000003711">
    <property type="component" value="Unassembled WGS sequence"/>
</dbReference>
<gene>
    <name evidence="1" type="ORF">BACCELL_01362</name>
</gene>
<dbReference type="EMBL" id="ACCH01000125">
    <property type="protein sequence ID" value="EEF90994.1"/>
    <property type="molecule type" value="Genomic_DNA"/>
</dbReference>
<name>E2NAQ6_9BACE</name>
<dbReference type="HOGENOM" id="CLU_3114351_0_0_10"/>
<evidence type="ECO:0000313" key="2">
    <source>
        <dbReference type="Proteomes" id="UP000003711"/>
    </source>
</evidence>
<reference evidence="1 2" key="2">
    <citation type="submission" date="2009-01" db="EMBL/GenBank/DDBJ databases">
        <title>Draft genome sequence of Bacteroides cellulosilyticus (DSM 14838).</title>
        <authorList>
            <person name="Sudarsanam P."/>
            <person name="Ley R."/>
            <person name="Guruge J."/>
            <person name="Turnbaugh P.J."/>
            <person name="Mahowald M."/>
            <person name="Liep D."/>
            <person name="Gordon J."/>
        </authorList>
    </citation>
    <scope>NUCLEOTIDE SEQUENCE [LARGE SCALE GENOMIC DNA]</scope>
    <source>
        <strain evidence="1 2">DSM 14838</strain>
    </source>
</reference>
<reference evidence="1 2" key="1">
    <citation type="submission" date="2008-12" db="EMBL/GenBank/DDBJ databases">
        <authorList>
            <person name="Fulton L."/>
            <person name="Clifton S."/>
            <person name="Fulton B."/>
            <person name="Xu J."/>
            <person name="Minx P."/>
            <person name="Pepin K.H."/>
            <person name="Johnson M."/>
            <person name="Bhonagiri V."/>
            <person name="Nash W.E."/>
            <person name="Mardis E.R."/>
            <person name="Wilson R.K."/>
        </authorList>
    </citation>
    <scope>NUCLEOTIDE SEQUENCE [LARGE SCALE GENOMIC DNA]</scope>
    <source>
        <strain evidence="1 2">DSM 14838</strain>
    </source>
</reference>
<proteinExistence type="predicted"/>
<sequence length="50" mass="5791">MKPLVSCLETLSFTPRNRQFHRLKLVVPTGGTNKCKVSPYRILTYINKKI</sequence>
<comment type="caution">
    <text evidence="1">The sequence shown here is derived from an EMBL/GenBank/DDBJ whole genome shotgun (WGS) entry which is preliminary data.</text>
</comment>